<dbReference type="KEGG" id="epl:P4G45_11275"/>
<dbReference type="PANTHER" id="PTHR42878">
    <property type="entry name" value="TWO-COMPONENT HISTIDINE KINASE"/>
    <property type="match status" value="1"/>
</dbReference>
<dbReference type="FunFam" id="1.10.287.130:FF:000070">
    <property type="entry name" value="Histidine kinase sensor protein"/>
    <property type="match status" value="1"/>
</dbReference>
<reference evidence="8" key="1">
    <citation type="submission" date="2023-03" db="EMBL/GenBank/DDBJ databases">
        <title>Edaphobacter sp.</title>
        <authorList>
            <person name="Huber K.J."/>
            <person name="Papendorf J."/>
            <person name="Pilke C."/>
            <person name="Bunk B."/>
            <person name="Sproeer C."/>
            <person name="Pester M."/>
        </authorList>
    </citation>
    <scope>NUCLEOTIDE SEQUENCE</scope>
    <source>
        <strain evidence="8">DSM 109919</strain>
        <strain evidence="9">DSM 109920</strain>
    </source>
</reference>
<proteinExistence type="predicted"/>
<dbReference type="AlphaFoldDB" id="A0AAU7CVP4"/>
<evidence type="ECO:0000256" key="5">
    <source>
        <dbReference type="ARBA" id="ARBA00022777"/>
    </source>
</evidence>
<dbReference type="Pfam" id="PF02518">
    <property type="entry name" value="HATPase_c"/>
    <property type="match status" value="1"/>
</dbReference>
<comment type="catalytic activity">
    <reaction evidence="1">
        <text>ATP + protein L-histidine = ADP + protein N-phospho-L-histidine.</text>
        <dbReference type="EC" id="2.7.13.3"/>
    </reaction>
</comment>
<dbReference type="InterPro" id="IPR003594">
    <property type="entry name" value="HATPase_dom"/>
</dbReference>
<dbReference type="PANTHER" id="PTHR42878:SF15">
    <property type="entry name" value="BACTERIOPHYTOCHROME"/>
    <property type="match status" value="1"/>
</dbReference>
<dbReference type="InterPro" id="IPR007891">
    <property type="entry name" value="CHASE3"/>
</dbReference>
<dbReference type="CDD" id="cd00082">
    <property type="entry name" value="HisKA"/>
    <property type="match status" value="1"/>
</dbReference>
<accession>A0AAU7CVP4</accession>
<dbReference type="RefSeq" id="WP_348266579.1">
    <property type="nucleotide sequence ID" value="NZ_CP121194.1"/>
</dbReference>
<evidence type="ECO:0000259" key="7">
    <source>
        <dbReference type="PROSITE" id="PS50109"/>
    </source>
</evidence>
<dbReference type="GO" id="GO:0007234">
    <property type="term" value="P:osmosensory signaling via phosphorelay pathway"/>
    <property type="evidence" value="ECO:0007669"/>
    <property type="project" value="TreeGrafter"/>
</dbReference>
<dbReference type="InterPro" id="IPR004358">
    <property type="entry name" value="Sig_transdc_His_kin-like_C"/>
</dbReference>
<evidence type="ECO:0000256" key="1">
    <source>
        <dbReference type="ARBA" id="ARBA00000085"/>
    </source>
</evidence>
<dbReference type="EMBL" id="CP121194">
    <property type="protein sequence ID" value="XBH09069.1"/>
    <property type="molecule type" value="Genomic_DNA"/>
</dbReference>
<evidence type="ECO:0000256" key="2">
    <source>
        <dbReference type="ARBA" id="ARBA00012438"/>
    </source>
</evidence>
<keyword evidence="5" id="KW-0418">Kinase</keyword>
<accession>A0AAU7D4Y7</accession>
<dbReference type="Gene3D" id="3.30.565.10">
    <property type="entry name" value="Histidine kinase-like ATPase, C-terminal domain"/>
    <property type="match status" value="1"/>
</dbReference>
<dbReference type="InterPro" id="IPR036097">
    <property type="entry name" value="HisK_dim/P_sf"/>
</dbReference>
<dbReference type="EMBL" id="CP121195">
    <property type="protein sequence ID" value="XBH12273.1"/>
    <property type="molecule type" value="Genomic_DNA"/>
</dbReference>
<evidence type="ECO:0000256" key="3">
    <source>
        <dbReference type="ARBA" id="ARBA00022553"/>
    </source>
</evidence>
<dbReference type="SUPFAM" id="SSF55874">
    <property type="entry name" value="ATPase domain of HSP90 chaperone/DNA topoisomerase II/histidine kinase"/>
    <property type="match status" value="1"/>
</dbReference>
<dbReference type="SMART" id="SM00387">
    <property type="entry name" value="HATPase_c"/>
    <property type="match status" value="1"/>
</dbReference>
<keyword evidence="4" id="KW-0808">Transferase</keyword>
<evidence type="ECO:0000256" key="6">
    <source>
        <dbReference type="SAM" id="Coils"/>
    </source>
</evidence>
<feature type="coiled-coil region" evidence="6">
    <location>
        <begin position="212"/>
        <end position="260"/>
    </location>
</feature>
<dbReference type="GO" id="GO:0000155">
    <property type="term" value="F:phosphorelay sensor kinase activity"/>
    <property type="evidence" value="ECO:0007669"/>
    <property type="project" value="InterPro"/>
</dbReference>
<dbReference type="InterPro" id="IPR036890">
    <property type="entry name" value="HATPase_C_sf"/>
</dbReference>
<dbReference type="EC" id="2.7.13.3" evidence="2"/>
<feature type="domain" description="Histidine kinase" evidence="7">
    <location>
        <begin position="267"/>
        <end position="476"/>
    </location>
</feature>
<dbReference type="SMART" id="SM00388">
    <property type="entry name" value="HisKA"/>
    <property type="match status" value="1"/>
</dbReference>
<gene>
    <name evidence="8" type="ORF">P4G45_11275</name>
    <name evidence="9" type="ORF">P8936_11220</name>
</gene>
<dbReference type="GO" id="GO:0030295">
    <property type="term" value="F:protein kinase activator activity"/>
    <property type="evidence" value="ECO:0007669"/>
    <property type="project" value="TreeGrafter"/>
</dbReference>
<dbReference type="Pfam" id="PF00512">
    <property type="entry name" value="HisKA"/>
    <property type="match status" value="1"/>
</dbReference>
<dbReference type="PRINTS" id="PR00344">
    <property type="entry name" value="BCTRLSENSOR"/>
</dbReference>
<keyword evidence="6" id="KW-0175">Coiled coil</keyword>
<keyword evidence="3" id="KW-0597">Phosphoprotein</keyword>
<organism evidence="8">
    <name type="scientific">Edaphobacter paludis</name>
    <dbReference type="NCBI Taxonomy" id="3035702"/>
    <lineage>
        <taxon>Bacteria</taxon>
        <taxon>Pseudomonadati</taxon>
        <taxon>Acidobacteriota</taxon>
        <taxon>Terriglobia</taxon>
        <taxon>Terriglobales</taxon>
        <taxon>Acidobacteriaceae</taxon>
        <taxon>Edaphobacter</taxon>
    </lineage>
</organism>
<evidence type="ECO:0000256" key="4">
    <source>
        <dbReference type="ARBA" id="ARBA00022679"/>
    </source>
</evidence>
<protein>
    <recommendedName>
        <fullName evidence="2">histidine kinase</fullName>
        <ecNumber evidence="2">2.7.13.3</ecNumber>
    </recommendedName>
</protein>
<dbReference type="CDD" id="cd19410">
    <property type="entry name" value="HK9-like_sensor"/>
    <property type="match status" value="1"/>
</dbReference>
<sequence>MKPKTNRVFVPSLLLLAFGIVGLNTWLAFRSINSLVRSEAWVDHTWQAIDQVERIMSSAKDAETGNRGYLITGDQKYLAPYLSARQELPAELKHFQELTADNPSQQAHVHEMDAAIGRRLNLLQQGIDLRRSGSVDSGHALILSGTGKLEMDNLRRIADQMEGVEHGLLIERTAVAKSSSRQARYTLALASCLDFLLIVVMLRYFVRERHMRVALERDAERLAVARAEAEERADEVRSLNATLEDRVKRRTAELETTNRELEAFSYSVSHDLRAPLRTIDGFSLALEEDYATLVDDVGRDYIRRVRNGVQRMGQLIDALLQLSRITRADLSREDVDLSQMAESIASEFKDQNPAGNLTFNIESGLHVHADPRLLRIALENLFGNAVKFSSKIAGPTVEFGWDPDQKAWFVRDNGAGFDMFYSDKLFNAFNRLHGDKDFTGSGIGLATVARVIHRHQGRIWAKSSVNHGATFWFTLG</sequence>
<dbReference type="Pfam" id="PF05227">
    <property type="entry name" value="CHASE3"/>
    <property type="match status" value="1"/>
</dbReference>
<dbReference type="InterPro" id="IPR050351">
    <property type="entry name" value="BphY/WalK/GraS-like"/>
</dbReference>
<dbReference type="InterPro" id="IPR005467">
    <property type="entry name" value="His_kinase_dom"/>
</dbReference>
<dbReference type="FunFam" id="3.30.565.10:FF:000006">
    <property type="entry name" value="Sensor histidine kinase WalK"/>
    <property type="match status" value="1"/>
</dbReference>
<evidence type="ECO:0000313" key="9">
    <source>
        <dbReference type="EMBL" id="XBH12273.1"/>
    </source>
</evidence>
<dbReference type="Gene3D" id="1.10.287.130">
    <property type="match status" value="1"/>
</dbReference>
<dbReference type="InterPro" id="IPR003661">
    <property type="entry name" value="HisK_dim/P_dom"/>
</dbReference>
<dbReference type="PROSITE" id="PS50109">
    <property type="entry name" value="HIS_KIN"/>
    <property type="match status" value="1"/>
</dbReference>
<dbReference type="SUPFAM" id="SSF47384">
    <property type="entry name" value="Homodimeric domain of signal transducing histidine kinase"/>
    <property type="match status" value="1"/>
</dbReference>
<evidence type="ECO:0000313" key="8">
    <source>
        <dbReference type="EMBL" id="XBH09069.1"/>
    </source>
</evidence>
<dbReference type="GO" id="GO:0000156">
    <property type="term" value="F:phosphorelay response regulator activity"/>
    <property type="evidence" value="ECO:0007669"/>
    <property type="project" value="TreeGrafter"/>
</dbReference>
<name>A0AAU7CVP4_9BACT</name>